<evidence type="ECO:0000313" key="9">
    <source>
        <dbReference type="Proteomes" id="UP000886520"/>
    </source>
</evidence>
<dbReference type="InterPro" id="IPR045304">
    <property type="entry name" value="LbH_SAT"/>
</dbReference>
<comment type="caution">
    <text evidence="8">The sequence shown here is derived from an EMBL/GenBank/DDBJ whole genome shotgun (WGS) entry which is preliminary data.</text>
</comment>
<evidence type="ECO:0000256" key="2">
    <source>
        <dbReference type="ARBA" id="ARBA00007274"/>
    </source>
</evidence>
<dbReference type="EC" id="2.3.1.30" evidence="3"/>
<comment type="similarity">
    <text evidence="2">Belongs to the transferase hexapeptide repeat family.</text>
</comment>
<dbReference type="CDD" id="cd03354">
    <property type="entry name" value="LbH_SAT"/>
    <property type="match status" value="1"/>
</dbReference>
<evidence type="ECO:0000256" key="3">
    <source>
        <dbReference type="ARBA" id="ARBA00013266"/>
    </source>
</evidence>
<dbReference type="NCBIfam" id="NF041874">
    <property type="entry name" value="EPS_EpsC"/>
    <property type="match status" value="1"/>
</dbReference>
<dbReference type="InterPro" id="IPR011004">
    <property type="entry name" value="Trimer_LpxA-like_sf"/>
</dbReference>
<dbReference type="InterPro" id="IPR053376">
    <property type="entry name" value="Serine_acetyltransferase"/>
</dbReference>
<dbReference type="InterPro" id="IPR010493">
    <property type="entry name" value="Ser_AcTrfase_N"/>
</dbReference>
<dbReference type="PROSITE" id="PS00101">
    <property type="entry name" value="HEXAPEP_TRANSFERASES"/>
    <property type="match status" value="1"/>
</dbReference>
<dbReference type="AlphaFoldDB" id="A0A9D4V0F7"/>
<dbReference type="EMBL" id="JABFUD020000007">
    <property type="protein sequence ID" value="KAI5077150.1"/>
    <property type="molecule type" value="Genomic_DNA"/>
</dbReference>
<feature type="domain" description="Serine acetyltransferase N-terminal" evidence="7">
    <location>
        <begin position="2"/>
        <end position="103"/>
    </location>
</feature>
<protein>
    <recommendedName>
        <fullName evidence="3">serine O-acetyltransferase</fullName>
        <ecNumber evidence="3">2.3.1.30</ecNumber>
    </recommendedName>
</protein>
<dbReference type="NCBIfam" id="TIGR01172">
    <property type="entry name" value="cysE"/>
    <property type="match status" value="1"/>
</dbReference>
<dbReference type="OrthoDB" id="25818at2759"/>
<keyword evidence="9" id="KW-1185">Reference proteome</keyword>
<dbReference type="InterPro" id="IPR018357">
    <property type="entry name" value="Hexapep_transf_CS"/>
</dbReference>
<dbReference type="Pfam" id="PF00132">
    <property type="entry name" value="Hexapep"/>
    <property type="match status" value="1"/>
</dbReference>
<evidence type="ECO:0000256" key="1">
    <source>
        <dbReference type="ARBA" id="ARBA00004876"/>
    </source>
</evidence>
<keyword evidence="6" id="KW-0012">Acyltransferase</keyword>
<dbReference type="Gene3D" id="1.10.3130.10">
    <property type="entry name" value="serine acetyltransferase, domain 1"/>
    <property type="match status" value="1"/>
</dbReference>
<dbReference type="GO" id="GO:0009001">
    <property type="term" value="F:serine O-acetyltransferase activity"/>
    <property type="evidence" value="ECO:0007669"/>
    <property type="project" value="UniProtKB-EC"/>
</dbReference>
<dbReference type="InterPro" id="IPR005881">
    <property type="entry name" value="Ser_O-AcTrfase"/>
</dbReference>
<dbReference type="InterPro" id="IPR001451">
    <property type="entry name" value="Hexapep"/>
</dbReference>
<dbReference type="InterPro" id="IPR042122">
    <property type="entry name" value="Ser_AcTrfase_N_sf"/>
</dbReference>
<sequence>MKIQQEAAHDVSDEPLLSKHMHAFILSHGSLEEALAFLLATKLANTNLDFDVLYELFWDALRSCAKIRSAICADIKAVKDRDPACLSYCHCILNYKGFQACEAYRIFHYLWVQGRQPLACLLQSRVAEVFAVDIHPAAKIGKGVLFDHATGVVIGETAVVGDNVAILHGVTLGGTGKQGGDRHPKIGEGVLIGAGASIIGNIRVGEGAKVGAGAVVLIDVPPRTTAVGCPARLVGSRTNPSTLKEIPSDTMDHVSFVTEWSDYVI</sequence>
<dbReference type="PANTHER" id="PTHR42811">
    <property type="entry name" value="SERINE ACETYLTRANSFERASE"/>
    <property type="match status" value="1"/>
</dbReference>
<evidence type="ECO:0000313" key="8">
    <source>
        <dbReference type="EMBL" id="KAI5077150.1"/>
    </source>
</evidence>
<dbReference type="Proteomes" id="UP000886520">
    <property type="component" value="Chromosome 7"/>
</dbReference>
<dbReference type="GO" id="GO:0006535">
    <property type="term" value="P:cysteine biosynthetic process from serine"/>
    <property type="evidence" value="ECO:0007669"/>
    <property type="project" value="InterPro"/>
</dbReference>
<evidence type="ECO:0000256" key="4">
    <source>
        <dbReference type="ARBA" id="ARBA00022605"/>
    </source>
</evidence>
<organism evidence="8 9">
    <name type="scientific">Adiantum capillus-veneris</name>
    <name type="common">Maidenhair fern</name>
    <dbReference type="NCBI Taxonomy" id="13818"/>
    <lineage>
        <taxon>Eukaryota</taxon>
        <taxon>Viridiplantae</taxon>
        <taxon>Streptophyta</taxon>
        <taxon>Embryophyta</taxon>
        <taxon>Tracheophyta</taxon>
        <taxon>Polypodiopsida</taxon>
        <taxon>Polypodiidae</taxon>
        <taxon>Polypodiales</taxon>
        <taxon>Pteridineae</taxon>
        <taxon>Pteridaceae</taxon>
        <taxon>Vittarioideae</taxon>
        <taxon>Adiantum</taxon>
    </lineage>
</organism>
<reference evidence="8" key="1">
    <citation type="submission" date="2021-01" db="EMBL/GenBank/DDBJ databases">
        <title>Adiantum capillus-veneris genome.</title>
        <authorList>
            <person name="Fang Y."/>
            <person name="Liao Q."/>
        </authorList>
    </citation>
    <scope>NUCLEOTIDE SEQUENCE</scope>
    <source>
        <strain evidence="8">H3</strain>
        <tissue evidence="8">Leaf</tissue>
    </source>
</reference>
<gene>
    <name evidence="8" type="ORF">GOP47_0006974</name>
</gene>
<accession>A0A9D4V0F7</accession>
<keyword evidence="5" id="KW-0808">Transferase</keyword>
<name>A0A9D4V0F7_ADICA</name>
<dbReference type="FunFam" id="2.160.10.10:FF:000002">
    <property type="entry name" value="Serine acetyltransferase"/>
    <property type="match status" value="1"/>
</dbReference>
<dbReference type="SMART" id="SM00971">
    <property type="entry name" value="SATase_N"/>
    <property type="match status" value="1"/>
</dbReference>
<evidence type="ECO:0000256" key="5">
    <source>
        <dbReference type="ARBA" id="ARBA00022679"/>
    </source>
</evidence>
<evidence type="ECO:0000259" key="7">
    <source>
        <dbReference type="SMART" id="SM00971"/>
    </source>
</evidence>
<dbReference type="SUPFAM" id="SSF51161">
    <property type="entry name" value="Trimeric LpxA-like enzymes"/>
    <property type="match status" value="1"/>
</dbReference>
<comment type="pathway">
    <text evidence="1">Amino-acid biosynthesis; L-cysteine biosynthesis; L-cysteine from L-serine: step 1/2.</text>
</comment>
<evidence type="ECO:0000256" key="6">
    <source>
        <dbReference type="ARBA" id="ARBA00023315"/>
    </source>
</evidence>
<dbReference type="Gene3D" id="2.160.10.10">
    <property type="entry name" value="Hexapeptide repeat proteins"/>
    <property type="match status" value="1"/>
</dbReference>
<keyword evidence="4" id="KW-0028">Amino-acid biosynthesis</keyword>
<dbReference type="GO" id="GO:0005737">
    <property type="term" value="C:cytoplasm"/>
    <property type="evidence" value="ECO:0007669"/>
    <property type="project" value="InterPro"/>
</dbReference>
<dbReference type="Pfam" id="PF06426">
    <property type="entry name" value="SATase_N"/>
    <property type="match status" value="1"/>
</dbReference>
<proteinExistence type="inferred from homology"/>